<dbReference type="PROSITE" id="PS50191">
    <property type="entry name" value="CRAL_TRIO"/>
    <property type="match status" value="2"/>
</dbReference>
<sequence length="625" mass="73049">MDAIKSNPILNFHDNQLAIVRKNYGYEDVNKLVQDIDHFQDWISKQNHFKVKEFDRQFLERYIIYNKGSIERAKQRFDKLLTFTTLMPDYLQNFDIKNEFKALRNISHICVLPKPTDDNYRVIITSLTGQDDDDFQLISYYRYMFVLGEYMLHNDYCCGYEFVGDTNNFTMGTVKKMNPIVIHKALTLLVEAMGQRMKKLHLVSGSKFFDTILLLFKQGLSAKLASRLIVHPNYESLYQHIPKEMLPSNMGGNERSMQELDGVVFKEMCSDVHIANVKHMEQASTDESCRVSSKFNEEYSGMPGSFKTLCVDYMEEIKKNPVLLFNPNQLRNVRKQLNYEEVNKLIQDIDHLDNWIRQQTHFRVKDFDREFLERFLIYNKGSIGRAKQKFDKLCTFNNLMPELMQNYDIKNEFGVTLKVADVCVLPQPVAENYRILVTRLTGYDDSNYIHISYFRYLHLLIQYMLRNDYCVGYELLVDTRKLTLSTMKSINPMATHKGMTLLTAGLGQRIKKIHLMSGSKFFNAVVAIGRQSISAKLFQRIIIHDSLESLYEHIPKEQLPVDFGGLEKSTKELSDQMFREISSEENIERVKYLEKASTNESYRMSCKFNEEYSGMPGSFKTLCVD</sequence>
<dbReference type="InterPro" id="IPR036865">
    <property type="entry name" value="CRAL-TRIO_dom_sf"/>
</dbReference>
<reference evidence="3" key="1">
    <citation type="submission" date="2025-08" db="UniProtKB">
        <authorList>
            <consortium name="RefSeq"/>
        </authorList>
    </citation>
    <scope>IDENTIFICATION</scope>
</reference>
<name>A0A7E5W8P9_TRINI</name>
<dbReference type="InterPro" id="IPR001251">
    <property type="entry name" value="CRAL-TRIO_dom"/>
</dbReference>
<evidence type="ECO:0000313" key="2">
    <source>
        <dbReference type="Proteomes" id="UP000322000"/>
    </source>
</evidence>
<dbReference type="KEGG" id="tnl:113500424"/>
<dbReference type="SMART" id="SM01100">
    <property type="entry name" value="CRAL_TRIO_N"/>
    <property type="match status" value="2"/>
</dbReference>
<dbReference type="AlphaFoldDB" id="A0A7E5W8P9"/>
<feature type="domain" description="CRAL-TRIO" evidence="1">
    <location>
        <begin position="412"/>
        <end position="571"/>
    </location>
</feature>
<dbReference type="RefSeq" id="XP_026737019.1">
    <property type="nucleotide sequence ID" value="XM_026881218.1"/>
</dbReference>
<accession>A0A7E5W8P9</accession>
<dbReference type="SUPFAM" id="SSF52087">
    <property type="entry name" value="CRAL/TRIO domain"/>
    <property type="match status" value="2"/>
</dbReference>
<dbReference type="Proteomes" id="UP000322000">
    <property type="component" value="Chromosome 1"/>
</dbReference>
<evidence type="ECO:0000313" key="3">
    <source>
        <dbReference type="RefSeq" id="XP_026737019.1"/>
    </source>
</evidence>
<evidence type="ECO:0000259" key="1">
    <source>
        <dbReference type="PROSITE" id="PS50191"/>
    </source>
</evidence>
<organism evidence="2 3">
    <name type="scientific">Trichoplusia ni</name>
    <name type="common">Cabbage looper</name>
    <dbReference type="NCBI Taxonomy" id="7111"/>
    <lineage>
        <taxon>Eukaryota</taxon>
        <taxon>Metazoa</taxon>
        <taxon>Ecdysozoa</taxon>
        <taxon>Arthropoda</taxon>
        <taxon>Hexapoda</taxon>
        <taxon>Insecta</taxon>
        <taxon>Pterygota</taxon>
        <taxon>Neoptera</taxon>
        <taxon>Endopterygota</taxon>
        <taxon>Lepidoptera</taxon>
        <taxon>Glossata</taxon>
        <taxon>Ditrysia</taxon>
        <taxon>Noctuoidea</taxon>
        <taxon>Noctuidae</taxon>
        <taxon>Plusiinae</taxon>
        <taxon>Trichoplusia</taxon>
    </lineage>
</organism>
<dbReference type="OrthoDB" id="6668876at2759"/>
<protein>
    <submittedName>
        <fullName evidence="3">Uncharacterized protein LOC113500424</fullName>
    </submittedName>
</protein>
<dbReference type="PANTHER" id="PTHR10174:SF222">
    <property type="entry name" value="GH10083P-RELATED"/>
    <property type="match status" value="1"/>
</dbReference>
<dbReference type="GO" id="GO:0016020">
    <property type="term" value="C:membrane"/>
    <property type="evidence" value="ECO:0007669"/>
    <property type="project" value="TreeGrafter"/>
</dbReference>
<proteinExistence type="predicted"/>
<dbReference type="InterPro" id="IPR011074">
    <property type="entry name" value="CRAL/TRIO_N_dom"/>
</dbReference>
<dbReference type="PANTHER" id="PTHR10174">
    <property type="entry name" value="ALPHA-TOCOPHEROL TRANSFER PROTEIN-RELATED"/>
    <property type="match status" value="1"/>
</dbReference>
<dbReference type="GeneID" id="113500424"/>
<dbReference type="InterPro" id="IPR036273">
    <property type="entry name" value="CRAL/TRIO_N_dom_sf"/>
</dbReference>
<dbReference type="Pfam" id="PF00650">
    <property type="entry name" value="CRAL_TRIO"/>
    <property type="match status" value="2"/>
</dbReference>
<dbReference type="SUPFAM" id="SSF46938">
    <property type="entry name" value="CRAL/TRIO N-terminal domain"/>
    <property type="match status" value="2"/>
</dbReference>
<dbReference type="Gene3D" id="3.40.525.10">
    <property type="entry name" value="CRAL-TRIO lipid binding domain"/>
    <property type="match status" value="2"/>
</dbReference>
<dbReference type="InParanoid" id="A0A7E5W8P9"/>
<dbReference type="GO" id="GO:1902936">
    <property type="term" value="F:phosphatidylinositol bisphosphate binding"/>
    <property type="evidence" value="ECO:0007669"/>
    <property type="project" value="TreeGrafter"/>
</dbReference>
<keyword evidence="2" id="KW-1185">Reference proteome</keyword>
<feature type="domain" description="CRAL-TRIO" evidence="1">
    <location>
        <begin position="99"/>
        <end position="258"/>
    </location>
</feature>
<gene>
    <name evidence="3" type="primary">LOC113500424</name>
</gene>
<dbReference type="CDD" id="cd00170">
    <property type="entry name" value="SEC14"/>
    <property type="match status" value="2"/>
</dbReference>